<gene>
    <name evidence="1" type="ORF">JNB61_06910</name>
</gene>
<protein>
    <submittedName>
        <fullName evidence="1">Uncharacterized protein</fullName>
    </submittedName>
</protein>
<dbReference type="EMBL" id="JAEUAX010000003">
    <property type="protein sequence ID" value="MBW9109497.1"/>
    <property type="molecule type" value="Genomic_DNA"/>
</dbReference>
<comment type="caution">
    <text evidence="1">The sequence shown here is derived from an EMBL/GenBank/DDBJ whole genome shotgun (WGS) entry which is preliminary data.</text>
</comment>
<dbReference type="Proteomes" id="UP000777440">
    <property type="component" value="Unassembled WGS sequence"/>
</dbReference>
<keyword evidence="2" id="KW-1185">Reference proteome</keyword>
<accession>A0ABS7HVV0</accession>
<dbReference type="RefSeq" id="WP_220339165.1">
    <property type="nucleotide sequence ID" value="NZ_JAEUAX010000003.1"/>
</dbReference>
<name>A0ABS7HVV0_9MICO</name>
<sequence length="63" mass="7019">MTQDEPADLTGTADERAARLVQLETAGRTLTAEWLRRQLASALADWAADETQLDIVIESRVDY</sequence>
<evidence type="ECO:0000313" key="2">
    <source>
        <dbReference type="Proteomes" id="UP000777440"/>
    </source>
</evidence>
<organism evidence="1 2">
    <name type="scientific">Microbacterium ureisolvens</name>
    <dbReference type="NCBI Taxonomy" id="2781186"/>
    <lineage>
        <taxon>Bacteria</taxon>
        <taxon>Bacillati</taxon>
        <taxon>Actinomycetota</taxon>
        <taxon>Actinomycetes</taxon>
        <taxon>Micrococcales</taxon>
        <taxon>Microbacteriaceae</taxon>
        <taxon>Microbacterium</taxon>
    </lineage>
</organism>
<proteinExistence type="predicted"/>
<reference evidence="1 2" key="1">
    <citation type="journal article" date="2021" name="MBio">
        <title>Poor Competitiveness of Bradyrhizobium in Pigeon Pea Root Colonization in Indian Soils.</title>
        <authorList>
            <person name="Chalasani D."/>
            <person name="Basu A."/>
            <person name="Pullabhotla S.V.S.R.N."/>
            <person name="Jorrin B."/>
            <person name="Neal A.L."/>
            <person name="Poole P.S."/>
            <person name="Podile A.R."/>
            <person name="Tkacz A."/>
        </authorList>
    </citation>
    <scope>NUCLEOTIDE SEQUENCE [LARGE SCALE GENOMIC DNA]</scope>
    <source>
        <strain evidence="1 2">HU12</strain>
    </source>
</reference>
<evidence type="ECO:0000313" key="1">
    <source>
        <dbReference type="EMBL" id="MBW9109497.1"/>
    </source>
</evidence>